<dbReference type="Pfam" id="PF02223">
    <property type="entry name" value="Thymidylate_kin"/>
    <property type="match status" value="1"/>
</dbReference>
<dbReference type="InterPro" id="IPR018095">
    <property type="entry name" value="Thymidylate_kin_CS"/>
</dbReference>
<comment type="pathway">
    <text evidence="1">Pyrimidine metabolism; dTTP biosynthesis.</text>
</comment>
<keyword evidence="5" id="KW-0545">Nucleotide biosynthesis</keyword>
<evidence type="ECO:0000259" key="9">
    <source>
        <dbReference type="Pfam" id="PF02223"/>
    </source>
</evidence>
<sequence length="208" mass="23873">MRGCLILLEGLDRTGKSTQADILASVLKAKLFKFPDRSTPIGALINQYLVDPTFHLPDQAAHLLFSANRWELENDIVSTLELGQHVVMDRYIYSGIAYSLAKASLNEFDWLYSPDKGLPKPDLTMFLTIDLAELSKRKGWGEERYEKEEFQKIVKECFLRILDPNADKTIEIVTVDSLLIEEVTEKLMEVVERHGVDKCREDEIQRLK</sequence>
<organism evidence="10 11">
    <name type="scientific">Sungouiella intermedia</name>
    <dbReference type="NCBI Taxonomy" id="45354"/>
    <lineage>
        <taxon>Eukaryota</taxon>
        <taxon>Fungi</taxon>
        <taxon>Dikarya</taxon>
        <taxon>Ascomycota</taxon>
        <taxon>Saccharomycotina</taxon>
        <taxon>Pichiomycetes</taxon>
        <taxon>Metschnikowiaceae</taxon>
        <taxon>Sungouiella</taxon>
    </lineage>
</organism>
<evidence type="ECO:0000256" key="2">
    <source>
        <dbReference type="ARBA" id="ARBA00009776"/>
    </source>
</evidence>
<proteinExistence type="inferred from homology"/>
<dbReference type="GO" id="GO:0006227">
    <property type="term" value="P:dUDP biosynthetic process"/>
    <property type="evidence" value="ECO:0007669"/>
    <property type="project" value="TreeGrafter"/>
</dbReference>
<dbReference type="PROSITE" id="PS01331">
    <property type="entry name" value="THYMIDYLATE_KINASE"/>
    <property type="match status" value="1"/>
</dbReference>
<evidence type="ECO:0000313" key="10">
    <source>
        <dbReference type="EMBL" id="SGZ56927.1"/>
    </source>
</evidence>
<evidence type="ECO:0000256" key="4">
    <source>
        <dbReference type="ARBA" id="ARBA00022679"/>
    </source>
</evidence>
<evidence type="ECO:0000313" key="11">
    <source>
        <dbReference type="Proteomes" id="UP000182259"/>
    </source>
</evidence>
<accession>A0A1L0BZZ3</accession>
<evidence type="ECO:0000256" key="1">
    <source>
        <dbReference type="ARBA" id="ARBA00004992"/>
    </source>
</evidence>
<keyword evidence="8" id="KW-0067">ATP-binding</keyword>
<gene>
    <name evidence="10" type="ORF">SAMEA4029009_CIC11G00000004546</name>
</gene>
<name>A0A1L0BZZ3_9ASCO</name>
<dbReference type="GO" id="GO:0005524">
    <property type="term" value="F:ATP binding"/>
    <property type="evidence" value="ECO:0007669"/>
    <property type="project" value="UniProtKB-KW"/>
</dbReference>
<evidence type="ECO:0000256" key="3">
    <source>
        <dbReference type="ARBA" id="ARBA00012980"/>
    </source>
</evidence>
<evidence type="ECO:0000256" key="5">
    <source>
        <dbReference type="ARBA" id="ARBA00022727"/>
    </source>
</evidence>
<dbReference type="PANTHER" id="PTHR10344:SF1">
    <property type="entry name" value="THYMIDYLATE KINASE"/>
    <property type="match status" value="1"/>
</dbReference>
<dbReference type="Gene3D" id="3.40.50.300">
    <property type="entry name" value="P-loop containing nucleotide triphosphate hydrolases"/>
    <property type="match status" value="1"/>
</dbReference>
<dbReference type="InterPro" id="IPR018094">
    <property type="entry name" value="Thymidylate_kinase"/>
</dbReference>
<evidence type="ECO:0000256" key="7">
    <source>
        <dbReference type="ARBA" id="ARBA00022777"/>
    </source>
</evidence>
<evidence type="ECO:0000256" key="6">
    <source>
        <dbReference type="ARBA" id="ARBA00022741"/>
    </source>
</evidence>
<dbReference type="AlphaFoldDB" id="A0A1L0BZZ3"/>
<dbReference type="GO" id="GO:0004550">
    <property type="term" value="F:nucleoside diphosphate kinase activity"/>
    <property type="evidence" value="ECO:0007669"/>
    <property type="project" value="TreeGrafter"/>
</dbReference>
<dbReference type="NCBIfam" id="TIGR00041">
    <property type="entry name" value="DTMP_kinase"/>
    <property type="match status" value="1"/>
</dbReference>
<dbReference type="InterPro" id="IPR027417">
    <property type="entry name" value="P-loop_NTPase"/>
</dbReference>
<keyword evidence="4" id="KW-0808">Transferase</keyword>
<evidence type="ECO:0000256" key="8">
    <source>
        <dbReference type="ARBA" id="ARBA00022840"/>
    </source>
</evidence>
<reference evidence="10 11" key="1">
    <citation type="submission" date="2016-10" db="EMBL/GenBank/DDBJ databases">
        <authorList>
            <person name="de Groot N.N."/>
        </authorList>
    </citation>
    <scope>NUCLEOTIDE SEQUENCE [LARGE SCALE GENOMIC DNA]</scope>
    <source>
        <strain evidence="10 11">PYCC 4715</strain>
    </source>
</reference>
<feature type="domain" description="Thymidylate kinase-like" evidence="9">
    <location>
        <begin position="8"/>
        <end position="185"/>
    </location>
</feature>
<keyword evidence="6" id="KW-0547">Nucleotide-binding</keyword>
<dbReference type="EC" id="2.7.4.9" evidence="3"/>
<dbReference type="HAMAP" id="MF_00165">
    <property type="entry name" value="Thymidylate_kinase"/>
    <property type="match status" value="1"/>
</dbReference>
<dbReference type="GO" id="GO:0005829">
    <property type="term" value="C:cytosol"/>
    <property type="evidence" value="ECO:0007669"/>
    <property type="project" value="TreeGrafter"/>
</dbReference>
<dbReference type="GO" id="GO:0005634">
    <property type="term" value="C:nucleus"/>
    <property type="evidence" value="ECO:0007669"/>
    <property type="project" value="TreeGrafter"/>
</dbReference>
<dbReference type="GO" id="GO:0006235">
    <property type="term" value="P:dTTP biosynthetic process"/>
    <property type="evidence" value="ECO:0007669"/>
    <property type="project" value="TreeGrafter"/>
</dbReference>
<comment type="similarity">
    <text evidence="2">Belongs to the thymidylate kinase family.</text>
</comment>
<dbReference type="Proteomes" id="UP000182259">
    <property type="component" value="Chromosome V"/>
</dbReference>
<keyword evidence="7" id="KW-0418">Kinase</keyword>
<dbReference type="GO" id="GO:0006233">
    <property type="term" value="P:dTDP biosynthetic process"/>
    <property type="evidence" value="ECO:0007669"/>
    <property type="project" value="InterPro"/>
</dbReference>
<dbReference type="SUPFAM" id="SSF52540">
    <property type="entry name" value="P-loop containing nucleoside triphosphate hydrolases"/>
    <property type="match status" value="1"/>
</dbReference>
<dbReference type="InterPro" id="IPR039430">
    <property type="entry name" value="Thymidylate_kin-like_dom"/>
</dbReference>
<dbReference type="EMBL" id="LT635768">
    <property type="protein sequence ID" value="SGZ56927.1"/>
    <property type="molecule type" value="Genomic_DNA"/>
</dbReference>
<dbReference type="GO" id="GO:0004798">
    <property type="term" value="F:dTMP kinase activity"/>
    <property type="evidence" value="ECO:0007669"/>
    <property type="project" value="UniProtKB-EC"/>
</dbReference>
<protein>
    <recommendedName>
        <fullName evidence="3">dTMP kinase</fullName>
        <ecNumber evidence="3">2.7.4.9</ecNumber>
    </recommendedName>
</protein>
<dbReference type="PANTHER" id="PTHR10344">
    <property type="entry name" value="THYMIDYLATE KINASE"/>
    <property type="match status" value="1"/>
</dbReference>
<dbReference type="CDD" id="cd01672">
    <property type="entry name" value="TMPK"/>
    <property type="match status" value="1"/>
</dbReference>